<gene>
    <name evidence="1" type="primary">lptD</name>
    <name evidence="3" type="ORF">EKE94_08610</name>
</gene>
<dbReference type="PANTHER" id="PTHR30189">
    <property type="entry name" value="LPS-ASSEMBLY PROTEIN"/>
    <property type="match status" value="1"/>
</dbReference>
<keyword evidence="1" id="KW-0732">Signal</keyword>
<dbReference type="PANTHER" id="PTHR30189:SF1">
    <property type="entry name" value="LPS-ASSEMBLY PROTEIN LPTD"/>
    <property type="match status" value="1"/>
</dbReference>
<feature type="chain" id="PRO_5019592699" description="LPS-assembly protein LptD" evidence="1">
    <location>
        <begin position="19"/>
        <end position="701"/>
    </location>
</feature>
<keyword evidence="4" id="KW-1185">Reference proteome</keyword>
<feature type="domain" description="LptD C-terminal" evidence="2">
    <location>
        <begin position="265"/>
        <end position="626"/>
    </location>
</feature>
<dbReference type="GO" id="GO:0043165">
    <property type="term" value="P:Gram-negative-bacterium-type cell outer membrane assembly"/>
    <property type="evidence" value="ECO:0007669"/>
    <property type="project" value="UniProtKB-UniRule"/>
</dbReference>
<accession>A0A438AJW3</accession>
<dbReference type="InterPro" id="IPR050218">
    <property type="entry name" value="LptD"/>
</dbReference>
<dbReference type="Pfam" id="PF04453">
    <property type="entry name" value="LptD"/>
    <property type="match status" value="1"/>
</dbReference>
<feature type="signal peptide" evidence="1">
    <location>
        <begin position="1"/>
        <end position="18"/>
    </location>
</feature>
<dbReference type="OrthoDB" id="9760225at2"/>
<reference evidence="3 4" key="1">
    <citation type="submission" date="2018-11" db="EMBL/GenBank/DDBJ databases">
        <title>Mesobaculum littorinae gen. nov., sp. nov., isolated from Littorina scabra that represents a novel genus of the order Rhodobacteraceae.</title>
        <authorList>
            <person name="Li F."/>
        </authorList>
    </citation>
    <scope>NUCLEOTIDE SEQUENCE [LARGE SCALE GENOMIC DNA]</scope>
    <source>
        <strain evidence="3 4">M0103</strain>
    </source>
</reference>
<dbReference type="EMBL" id="RQXX01000002">
    <property type="protein sequence ID" value="RVV98934.1"/>
    <property type="molecule type" value="Genomic_DNA"/>
</dbReference>
<dbReference type="AlphaFoldDB" id="A0A438AJW3"/>
<comment type="similarity">
    <text evidence="1">Belongs to the LptD family.</text>
</comment>
<dbReference type="InterPro" id="IPR007543">
    <property type="entry name" value="LptD_C"/>
</dbReference>
<name>A0A438AJW3_9RHOB</name>
<organism evidence="3 4">
    <name type="scientific">Mesobaculum littorinae</name>
    <dbReference type="NCBI Taxonomy" id="2486419"/>
    <lineage>
        <taxon>Bacteria</taxon>
        <taxon>Pseudomonadati</taxon>
        <taxon>Pseudomonadota</taxon>
        <taxon>Alphaproteobacteria</taxon>
        <taxon>Rhodobacterales</taxon>
        <taxon>Roseobacteraceae</taxon>
        <taxon>Mesobaculum</taxon>
    </lineage>
</organism>
<comment type="subunit">
    <text evidence="1">Component of the lipopolysaccharide transport and assembly complex.</text>
</comment>
<keyword evidence="1" id="KW-0998">Cell outer membrane</keyword>
<comment type="function">
    <text evidence="1">Involved in the assembly of lipopolysaccharide (LPS) at the surface of the outer membrane.</text>
</comment>
<dbReference type="GO" id="GO:1990351">
    <property type="term" value="C:transporter complex"/>
    <property type="evidence" value="ECO:0007669"/>
    <property type="project" value="TreeGrafter"/>
</dbReference>
<protein>
    <recommendedName>
        <fullName evidence="1">LPS-assembly protein LptD</fullName>
    </recommendedName>
</protein>
<dbReference type="Proteomes" id="UP000285908">
    <property type="component" value="Unassembled WGS sequence"/>
</dbReference>
<comment type="caution">
    <text evidence="1">Lacks conserved residue(s) required for the propagation of feature annotation.</text>
</comment>
<evidence type="ECO:0000313" key="3">
    <source>
        <dbReference type="EMBL" id="RVV98934.1"/>
    </source>
</evidence>
<sequence precursor="true">MRALALIFALLLPAAAAAQTATLVSDRLYITGDDRLIAEGRVEVMEGTTRLTASRLVYDRSADRLTLEGPLTLVEGDGDAVVLASQGALDADLEDGILVSARLVLDRQLQLAANQINRVSGRYTLLTKAVASSCQVCAANPVPTWEIRASRIVHDDLEQQLYFDNATFRLLGVPVFYIPRLRLPDPTLDRARGVLVPTVRSSSRLGFGVRVPYFLPLGSHADLTLAPYVSENTTTLELGYRQELRRGRIAFEGAVSRDDLTDDATRYYLFGEAAFLLPRSFRLDLAVQEVSDTGYLTDYDYSNEDRLETSARLTRVDRLSLFDARLSGFETLRDSERPIAGELPRLYGTARLEQRLRLGGGTLSFGADAAVLDRRSDADGAGRDLAMAGLSLGWRGDRMLPGGIVGAATLGLDGRAYTIDNDSTFDDEVSRITPEAAVELRWPFTRTGPGGTFHLIEPVAHLAWSDPRGGPVPNEDSTLVELDEGNLFSLSRFPGEDAVEDGLRLSLGASYLAETPGGLSLGVTAGRVIRAEDSDLYPMGTGLDGRLSDWLVAGHARLSDGLSMIDRAVFDDDLSMSKNELRLDLDRGRTDLAASYIWLDGVPEENRPDATHELAFDAGYRLTRTWTGSIEGRFDVASERAQRAGVGLQYRNECITLDLSASRRYTSSTSVTPATSFGVQVSLAGFGSGGGTSADRAVCRN</sequence>
<dbReference type="GO" id="GO:0015920">
    <property type="term" value="P:lipopolysaccharide transport"/>
    <property type="evidence" value="ECO:0007669"/>
    <property type="project" value="InterPro"/>
</dbReference>
<evidence type="ECO:0000313" key="4">
    <source>
        <dbReference type="Proteomes" id="UP000285908"/>
    </source>
</evidence>
<dbReference type="GO" id="GO:0009279">
    <property type="term" value="C:cell outer membrane"/>
    <property type="evidence" value="ECO:0007669"/>
    <property type="project" value="UniProtKB-SubCell"/>
</dbReference>
<evidence type="ECO:0000256" key="1">
    <source>
        <dbReference type="HAMAP-Rule" id="MF_01411"/>
    </source>
</evidence>
<keyword evidence="1" id="KW-0472">Membrane</keyword>
<proteinExistence type="inferred from homology"/>
<dbReference type="RefSeq" id="WP_127906168.1">
    <property type="nucleotide sequence ID" value="NZ_RQXX01000002.1"/>
</dbReference>
<comment type="caution">
    <text evidence="3">The sequence shown here is derived from an EMBL/GenBank/DDBJ whole genome shotgun (WGS) entry which is preliminary data.</text>
</comment>
<dbReference type="HAMAP" id="MF_01411">
    <property type="entry name" value="LPS_assembly_LptD"/>
    <property type="match status" value="1"/>
</dbReference>
<dbReference type="InterPro" id="IPR020889">
    <property type="entry name" value="LipoPS_assembly_LptD"/>
</dbReference>
<evidence type="ECO:0000259" key="2">
    <source>
        <dbReference type="Pfam" id="PF04453"/>
    </source>
</evidence>
<comment type="subcellular location">
    <subcellularLocation>
        <location evidence="1">Cell outer membrane</location>
    </subcellularLocation>
</comment>